<dbReference type="SUPFAM" id="SSF55890">
    <property type="entry name" value="Sporulation response regulatory protein Spo0B"/>
    <property type="match status" value="1"/>
</dbReference>
<dbReference type="EC" id="2.7.13.3" evidence="2"/>
<accession>A0A1G7GDN2</accession>
<dbReference type="PROSITE" id="PS50109">
    <property type="entry name" value="HIS_KIN"/>
    <property type="match status" value="1"/>
</dbReference>
<dbReference type="PRINTS" id="PR00344">
    <property type="entry name" value="BCTRLSENSOR"/>
</dbReference>
<dbReference type="InterPro" id="IPR039506">
    <property type="entry name" value="SPOB_a"/>
</dbReference>
<keyword evidence="8" id="KW-0902">Two-component regulatory system</keyword>
<feature type="non-terminal residue" evidence="11">
    <location>
        <position position="1"/>
    </location>
</feature>
<dbReference type="Gene3D" id="1.10.287.130">
    <property type="match status" value="1"/>
</dbReference>
<evidence type="ECO:0000256" key="7">
    <source>
        <dbReference type="ARBA" id="ARBA00022840"/>
    </source>
</evidence>
<dbReference type="InterPro" id="IPR005467">
    <property type="entry name" value="His_kinase_dom"/>
</dbReference>
<dbReference type="PANTHER" id="PTHR40448:SF1">
    <property type="entry name" value="TWO-COMPONENT SENSOR HISTIDINE KINASE"/>
    <property type="match status" value="1"/>
</dbReference>
<dbReference type="PANTHER" id="PTHR40448">
    <property type="entry name" value="TWO-COMPONENT SENSOR HISTIDINE KINASE"/>
    <property type="match status" value="1"/>
</dbReference>
<evidence type="ECO:0000313" key="12">
    <source>
        <dbReference type="Proteomes" id="UP000198972"/>
    </source>
</evidence>
<evidence type="ECO:0000256" key="5">
    <source>
        <dbReference type="ARBA" id="ARBA00022741"/>
    </source>
</evidence>
<dbReference type="Pfam" id="PF02518">
    <property type="entry name" value="HATPase_c"/>
    <property type="match status" value="1"/>
</dbReference>
<keyword evidence="4" id="KW-0808">Transferase</keyword>
<reference evidence="11 12" key="1">
    <citation type="submission" date="2016-10" db="EMBL/GenBank/DDBJ databases">
        <authorList>
            <person name="de Groot N.N."/>
        </authorList>
    </citation>
    <scope>NUCLEOTIDE SEQUENCE [LARGE SCALE GENOMIC DNA]</scope>
    <source>
        <strain evidence="11 12">DSM 28129</strain>
    </source>
</reference>
<dbReference type="RefSeq" id="WP_139173096.1">
    <property type="nucleotide sequence ID" value="NZ_FNBG01000003.1"/>
</dbReference>
<dbReference type="SMART" id="SM00387">
    <property type="entry name" value="HATPase_c"/>
    <property type="match status" value="1"/>
</dbReference>
<evidence type="ECO:0000256" key="9">
    <source>
        <dbReference type="SAM" id="Phobius"/>
    </source>
</evidence>
<gene>
    <name evidence="11" type="ORF">SAMN04488542_1031</name>
</gene>
<proteinExistence type="predicted"/>
<dbReference type="GO" id="GO:0000155">
    <property type="term" value="F:phosphorelay sensor kinase activity"/>
    <property type="evidence" value="ECO:0007669"/>
    <property type="project" value="InterPro"/>
</dbReference>
<keyword evidence="9" id="KW-1133">Transmembrane helix</keyword>
<comment type="catalytic activity">
    <reaction evidence="1">
        <text>ATP + protein L-histidine = ADP + protein N-phospho-L-histidine.</text>
        <dbReference type="EC" id="2.7.13.3"/>
    </reaction>
</comment>
<evidence type="ECO:0000256" key="4">
    <source>
        <dbReference type="ARBA" id="ARBA00022679"/>
    </source>
</evidence>
<dbReference type="GO" id="GO:0005524">
    <property type="term" value="F:ATP binding"/>
    <property type="evidence" value="ECO:0007669"/>
    <property type="project" value="UniProtKB-KW"/>
</dbReference>
<protein>
    <recommendedName>
        <fullName evidence="2">histidine kinase</fullName>
        <ecNumber evidence="2">2.7.13.3</ecNumber>
    </recommendedName>
</protein>
<dbReference type="GO" id="GO:0042802">
    <property type="term" value="F:identical protein binding"/>
    <property type="evidence" value="ECO:0007669"/>
    <property type="project" value="TreeGrafter"/>
</dbReference>
<dbReference type="InterPro" id="IPR003594">
    <property type="entry name" value="HATPase_dom"/>
</dbReference>
<evidence type="ECO:0000256" key="2">
    <source>
        <dbReference type="ARBA" id="ARBA00012438"/>
    </source>
</evidence>
<keyword evidence="9" id="KW-0472">Membrane</keyword>
<evidence type="ECO:0000256" key="8">
    <source>
        <dbReference type="ARBA" id="ARBA00023012"/>
    </source>
</evidence>
<organism evidence="11 12">
    <name type="scientific">Fontibacillus panacisegetis</name>
    <dbReference type="NCBI Taxonomy" id="670482"/>
    <lineage>
        <taxon>Bacteria</taxon>
        <taxon>Bacillati</taxon>
        <taxon>Bacillota</taxon>
        <taxon>Bacilli</taxon>
        <taxon>Bacillales</taxon>
        <taxon>Paenibacillaceae</taxon>
        <taxon>Fontibacillus</taxon>
    </lineage>
</organism>
<sequence length="400" mass="46407">YMELTKKALIDEGNKRFGLVAEYVRYYIGNAMDHERIPTSEDISGQFESLMTSVVNVYDGKRLTLDFTLYQVKDLSFSNLNELARYGDYLFPDERDNKYLKDAIVNNKNQVYTYHYNDQEIEKYFMPLTVKDNRYVLLLSSDYKLMTDVIYDQVFFYIFTIIICSAVFAVLCYIVYYIFIKYKENAVMSVHSEYKGSMENLFRTIREQRHDYNNHLCTVHAFVTLKKYDDLQKYVENLVGETDEINDILNIDCPAIIALVQAKKSQAVSNNINFEFQFFKFTGNEFDHIKAIDLVKILGNLIDNSFEAIKENTTKDNRHLSIVKLTGKKNGRKITFTVYNNGPQIPENELNKIFASGYTTKKHGSGLGLSIVKKIVDKNNGFLFVESDSYGTSFIVEFSV</sequence>
<name>A0A1G7GDN2_9BACL</name>
<evidence type="ECO:0000256" key="1">
    <source>
        <dbReference type="ARBA" id="ARBA00000085"/>
    </source>
</evidence>
<keyword evidence="12" id="KW-1185">Reference proteome</keyword>
<dbReference type="Pfam" id="PF14689">
    <property type="entry name" value="SPOB_a"/>
    <property type="match status" value="1"/>
</dbReference>
<keyword evidence="9" id="KW-0812">Transmembrane</keyword>
<evidence type="ECO:0000259" key="10">
    <source>
        <dbReference type="PROSITE" id="PS50109"/>
    </source>
</evidence>
<dbReference type="Proteomes" id="UP000198972">
    <property type="component" value="Unassembled WGS sequence"/>
</dbReference>
<feature type="domain" description="Histidine kinase" evidence="10">
    <location>
        <begin position="294"/>
        <end position="400"/>
    </location>
</feature>
<evidence type="ECO:0000313" key="11">
    <source>
        <dbReference type="EMBL" id="SDE86234.1"/>
    </source>
</evidence>
<dbReference type="InterPro" id="IPR004358">
    <property type="entry name" value="Sig_transdc_His_kin-like_C"/>
</dbReference>
<dbReference type="Gene3D" id="3.30.565.10">
    <property type="entry name" value="Histidine kinase-like ATPase, C-terminal domain"/>
    <property type="match status" value="1"/>
</dbReference>
<dbReference type="STRING" id="670482.SAMN04488542_1031"/>
<keyword evidence="7" id="KW-0067">ATP-binding</keyword>
<evidence type="ECO:0000256" key="3">
    <source>
        <dbReference type="ARBA" id="ARBA00022553"/>
    </source>
</evidence>
<dbReference type="InterPro" id="IPR016120">
    <property type="entry name" value="Sig_transdc_His_kin_SpoOB"/>
</dbReference>
<evidence type="ECO:0000256" key="6">
    <source>
        <dbReference type="ARBA" id="ARBA00022777"/>
    </source>
</evidence>
<keyword evidence="6 11" id="KW-0418">Kinase</keyword>
<keyword evidence="5" id="KW-0547">Nucleotide-binding</keyword>
<dbReference type="AlphaFoldDB" id="A0A1G7GDN2"/>
<keyword evidence="3" id="KW-0597">Phosphoprotein</keyword>
<dbReference type="InterPro" id="IPR036890">
    <property type="entry name" value="HATPase_C_sf"/>
</dbReference>
<dbReference type="SUPFAM" id="SSF55874">
    <property type="entry name" value="ATPase domain of HSP90 chaperone/DNA topoisomerase II/histidine kinase"/>
    <property type="match status" value="1"/>
</dbReference>
<dbReference type="EMBL" id="FNBG01000003">
    <property type="protein sequence ID" value="SDE86234.1"/>
    <property type="molecule type" value="Genomic_DNA"/>
</dbReference>
<feature type="transmembrane region" description="Helical" evidence="9">
    <location>
        <begin position="154"/>
        <end position="179"/>
    </location>
</feature>
<dbReference type="OrthoDB" id="1634477at2"/>